<accession>A0A4Q4KQE9</accession>
<dbReference type="AlphaFoldDB" id="A0A4Q4KQE9"/>
<evidence type="ECO:0000313" key="1">
    <source>
        <dbReference type="EMBL" id="RYM34804.1"/>
    </source>
</evidence>
<name>A0A4Q4KQE9_9FLAO</name>
<dbReference type="Proteomes" id="UP000293952">
    <property type="component" value="Unassembled WGS sequence"/>
</dbReference>
<dbReference type="RefSeq" id="WP_130092812.1">
    <property type="nucleotide sequence ID" value="NZ_SETE01000002.1"/>
</dbReference>
<organism evidence="1 2">
    <name type="scientific">Brumimicrobium glaciale</name>
    <dbReference type="NCBI Taxonomy" id="200475"/>
    <lineage>
        <taxon>Bacteria</taxon>
        <taxon>Pseudomonadati</taxon>
        <taxon>Bacteroidota</taxon>
        <taxon>Flavobacteriia</taxon>
        <taxon>Flavobacteriales</taxon>
        <taxon>Crocinitomicaceae</taxon>
        <taxon>Brumimicrobium</taxon>
    </lineage>
</organism>
<sequence>MKNAFGRFNNISFIEKLDAFFSVFKNKGDTSIEIHTGTGGCSCNNCRNVMCFVGNLSRDYFALSYQESERNYFSLNKTCKEIILEEDTQLNQFHYFKIKPKETTEYLQFRGKSEPFKEFYFFCERDFCNMNVIEFWLEKYAHYNSNIVASLLEHKVRFQLDPVTLLLNKEFEKLYGQLLILSMLYKKESYFKKQLSEYRKVEDSISKRREWFDFHRKNKQEYELFNAMFYDSREQTLYRLALNELVLNPEDFKYTLEFVELMEDSKAIVFEGTIKEIHEIEIFERTVKQSAYRRRRLLLEIDDFNRSEYLVTFSDGRINHLEGFIAGQYVNVLARLLGGELKNSQGNKEFQHSLFGWKIEEVMKNTENKETSDDMNLYYKYMMLPSL</sequence>
<dbReference type="EMBL" id="SETE01000002">
    <property type="protein sequence ID" value="RYM34804.1"/>
    <property type="molecule type" value="Genomic_DNA"/>
</dbReference>
<evidence type="ECO:0000313" key="2">
    <source>
        <dbReference type="Proteomes" id="UP000293952"/>
    </source>
</evidence>
<dbReference type="OrthoDB" id="1410859at2"/>
<gene>
    <name evidence="1" type="ORF">ERX46_05365</name>
</gene>
<reference evidence="1 2" key="1">
    <citation type="submission" date="2019-02" db="EMBL/GenBank/DDBJ databases">
        <title>Genome sequence of the sea-ice species Brumimicrobium glaciale.</title>
        <authorList>
            <person name="Bowman J.P."/>
        </authorList>
    </citation>
    <scope>NUCLEOTIDE SEQUENCE [LARGE SCALE GENOMIC DNA]</scope>
    <source>
        <strain evidence="1 2">IC156</strain>
    </source>
</reference>
<comment type="caution">
    <text evidence="1">The sequence shown here is derived from an EMBL/GenBank/DDBJ whole genome shotgun (WGS) entry which is preliminary data.</text>
</comment>
<keyword evidence="2" id="KW-1185">Reference proteome</keyword>
<proteinExistence type="predicted"/>
<protein>
    <submittedName>
        <fullName evidence="1">Uncharacterized protein</fullName>
    </submittedName>
</protein>